<evidence type="ECO:0000259" key="3">
    <source>
        <dbReference type="Pfam" id="PF13472"/>
    </source>
</evidence>
<reference evidence="4" key="1">
    <citation type="submission" date="2022-09" db="EMBL/GenBank/DDBJ databases">
        <title>Comparative genomics and taxonomic characterization of three novel marine species of genus Reichenbachiella exhibiting antioxidant and polysaccharide degradation activities.</title>
        <authorList>
            <person name="Muhammad N."/>
            <person name="Lee Y.-J."/>
            <person name="Ko J."/>
            <person name="Kim S.-G."/>
        </authorList>
    </citation>
    <scope>NUCLEOTIDE SEQUENCE</scope>
    <source>
        <strain evidence="4">BKB1-1</strain>
    </source>
</reference>
<protein>
    <submittedName>
        <fullName evidence="4">Rhamnogalacturonan acetylesterase</fullName>
    </submittedName>
</protein>
<dbReference type="Proteomes" id="UP001065174">
    <property type="component" value="Chromosome"/>
</dbReference>
<evidence type="ECO:0000313" key="4">
    <source>
        <dbReference type="EMBL" id="UXP32381.1"/>
    </source>
</evidence>
<dbReference type="Pfam" id="PF13472">
    <property type="entry name" value="Lipase_GDSL_2"/>
    <property type="match status" value="1"/>
</dbReference>
<keyword evidence="2" id="KW-0378">Hydrolase</keyword>
<dbReference type="InterPro" id="IPR037459">
    <property type="entry name" value="RhgT-like"/>
</dbReference>
<dbReference type="PANTHER" id="PTHR43695">
    <property type="entry name" value="PUTATIVE (AFU_ORTHOLOGUE AFUA_2G17250)-RELATED"/>
    <property type="match status" value="1"/>
</dbReference>
<dbReference type="PANTHER" id="PTHR43695:SF1">
    <property type="entry name" value="RHAMNOGALACTURONAN ACETYLESTERASE"/>
    <property type="match status" value="1"/>
</dbReference>
<feature type="domain" description="SGNH hydrolase-type esterase" evidence="3">
    <location>
        <begin position="26"/>
        <end position="221"/>
    </location>
</feature>
<evidence type="ECO:0000256" key="1">
    <source>
        <dbReference type="ARBA" id="ARBA00008668"/>
    </source>
</evidence>
<proteinExistence type="inferred from homology"/>
<evidence type="ECO:0000256" key="2">
    <source>
        <dbReference type="ARBA" id="ARBA00022801"/>
    </source>
</evidence>
<gene>
    <name evidence="4" type="ORF">N6H18_00125</name>
</gene>
<accession>A0ABY6CPC5</accession>
<dbReference type="Gene3D" id="3.40.50.1110">
    <property type="entry name" value="SGNH hydrolase"/>
    <property type="match status" value="1"/>
</dbReference>
<dbReference type="InterPro" id="IPR036514">
    <property type="entry name" value="SGNH_hydro_sf"/>
</dbReference>
<keyword evidence="5" id="KW-1185">Reference proteome</keyword>
<name>A0ABY6CPC5_9BACT</name>
<dbReference type="InterPro" id="IPR013830">
    <property type="entry name" value="SGNH_hydro"/>
</dbReference>
<dbReference type="EMBL" id="CP106679">
    <property type="protein sequence ID" value="UXP32381.1"/>
    <property type="molecule type" value="Genomic_DNA"/>
</dbReference>
<dbReference type="RefSeq" id="WP_262309816.1">
    <property type="nucleotide sequence ID" value="NZ_CP106679.1"/>
</dbReference>
<dbReference type="PROSITE" id="PS51257">
    <property type="entry name" value="PROKAR_LIPOPROTEIN"/>
    <property type="match status" value="1"/>
</dbReference>
<comment type="similarity">
    <text evidence="1">Belongs to the 'GDSL' lipolytic enzyme family.</text>
</comment>
<dbReference type="SUPFAM" id="SSF52266">
    <property type="entry name" value="SGNH hydrolase"/>
    <property type="match status" value="1"/>
</dbReference>
<evidence type="ECO:0000313" key="5">
    <source>
        <dbReference type="Proteomes" id="UP001065174"/>
    </source>
</evidence>
<organism evidence="4 5">
    <name type="scientific">Reichenbachiella agarivorans</name>
    <dbReference type="NCBI Taxonomy" id="2979464"/>
    <lineage>
        <taxon>Bacteria</taxon>
        <taxon>Pseudomonadati</taxon>
        <taxon>Bacteroidota</taxon>
        <taxon>Cytophagia</taxon>
        <taxon>Cytophagales</taxon>
        <taxon>Reichenbachiellaceae</taxon>
        <taxon>Reichenbachiella</taxon>
    </lineage>
</organism>
<sequence>MKYLLNFLLIVWMSGCQQEPYTLHLVGDSTMADKKDPDRNPEHGWGQVLPEYFGTELQVLNHAVNGRSSKSFMSEGKWEAVKQQLKKGDYVFIQFGHNDQKIKDSLRYTQPYTTYRDCLRTYVMESRALGAKPVLLSSIVRRKFNEQGVLEDTHGAYPFVMRQLALEMKVPFLDMQLRSEQLVSRLGAEEAKKIYLWLNPGESAYLPDGKQDDTHLSNEGAHHIAELAIEEMKEWDFPFLKYLKN</sequence>
<dbReference type="CDD" id="cd01821">
    <property type="entry name" value="Rhamnogalacturan_acetylesterase_like"/>
    <property type="match status" value="1"/>
</dbReference>